<keyword evidence="4" id="KW-0677">Repeat</keyword>
<name>A0A1Y2CDP7_9FUNG</name>
<keyword evidence="11" id="KW-1185">Reference proteome</keyword>
<keyword evidence="3 9" id="KW-0812">Transmembrane</keyword>
<dbReference type="EMBL" id="MCGO01000020">
    <property type="protein sequence ID" value="ORY45163.1"/>
    <property type="molecule type" value="Genomic_DNA"/>
</dbReference>
<evidence type="ECO:0000256" key="4">
    <source>
        <dbReference type="ARBA" id="ARBA00022737"/>
    </source>
</evidence>
<comment type="caution">
    <text evidence="10">The sequence shown here is derived from an EMBL/GenBank/DDBJ whole genome shotgun (WGS) entry which is preliminary data.</text>
</comment>
<evidence type="ECO:0000256" key="9">
    <source>
        <dbReference type="SAM" id="Phobius"/>
    </source>
</evidence>
<evidence type="ECO:0000256" key="7">
    <source>
        <dbReference type="ARBA" id="ARBA00023136"/>
    </source>
</evidence>
<dbReference type="PANTHER" id="PTHR23033">
    <property type="entry name" value="BETA1,3-GALACTOSYLTRANSFERASE"/>
    <property type="match status" value="1"/>
</dbReference>
<evidence type="ECO:0000256" key="6">
    <source>
        <dbReference type="ARBA" id="ARBA00022989"/>
    </source>
</evidence>
<protein>
    <recommendedName>
        <fullName evidence="12">Apple domain-containing protein</fullName>
    </recommendedName>
</protein>
<dbReference type="OrthoDB" id="414175at2759"/>
<keyword evidence="6 9" id="KW-1133">Transmembrane helix</keyword>
<evidence type="ECO:0000313" key="10">
    <source>
        <dbReference type="EMBL" id="ORY45163.1"/>
    </source>
</evidence>
<keyword evidence="8" id="KW-1015">Disulfide bond</keyword>
<dbReference type="PANTHER" id="PTHR23033:SF47">
    <property type="entry name" value="APPLE DOMAIN-CONTAINING PROTEIN-RELATED"/>
    <property type="match status" value="1"/>
</dbReference>
<dbReference type="CDD" id="cd01100">
    <property type="entry name" value="APPLE_Factor_XI_like"/>
    <property type="match status" value="1"/>
</dbReference>
<dbReference type="Pfam" id="PF04646">
    <property type="entry name" value="DUF604"/>
    <property type="match status" value="1"/>
</dbReference>
<accession>A0A1Y2CDP7</accession>
<dbReference type="Gene3D" id="3.90.550.50">
    <property type="match status" value="1"/>
</dbReference>
<comment type="subcellular location">
    <subcellularLocation>
        <location evidence="1">Membrane</location>
        <topology evidence="1">Single-pass type II membrane protein</topology>
    </subcellularLocation>
</comment>
<dbReference type="STRING" id="329046.A0A1Y2CDP7"/>
<evidence type="ECO:0000313" key="11">
    <source>
        <dbReference type="Proteomes" id="UP000193642"/>
    </source>
</evidence>
<feature type="transmembrane region" description="Helical" evidence="9">
    <location>
        <begin position="12"/>
        <end position="32"/>
    </location>
</feature>
<evidence type="ECO:0000256" key="3">
    <source>
        <dbReference type="ARBA" id="ARBA00022692"/>
    </source>
</evidence>
<reference evidence="10 11" key="1">
    <citation type="submission" date="2016-07" db="EMBL/GenBank/DDBJ databases">
        <title>Pervasive Adenine N6-methylation of Active Genes in Fungi.</title>
        <authorList>
            <consortium name="DOE Joint Genome Institute"/>
            <person name="Mondo S.J."/>
            <person name="Dannebaum R.O."/>
            <person name="Kuo R.C."/>
            <person name="Labutti K."/>
            <person name="Haridas S."/>
            <person name="Kuo A."/>
            <person name="Salamov A."/>
            <person name="Ahrendt S.R."/>
            <person name="Lipzen A."/>
            <person name="Sullivan W."/>
            <person name="Andreopoulos W.B."/>
            <person name="Clum A."/>
            <person name="Lindquist E."/>
            <person name="Daum C."/>
            <person name="Ramamoorthy G.K."/>
            <person name="Gryganskyi A."/>
            <person name="Culley D."/>
            <person name="Magnuson J.K."/>
            <person name="James T.Y."/>
            <person name="O'Malley M.A."/>
            <person name="Stajich J.E."/>
            <person name="Spatafora J.W."/>
            <person name="Visel A."/>
            <person name="Grigoriev I.V."/>
        </authorList>
    </citation>
    <scope>NUCLEOTIDE SEQUENCE [LARGE SCALE GENOMIC DNA]</scope>
    <source>
        <strain evidence="10 11">JEL800</strain>
    </source>
</reference>
<organism evidence="10 11">
    <name type="scientific">Rhizoclosmatium globosum</name>
    <dbReference type="NCBI Taxonomy" id="329046"/>
    <lineage>
        <taxon>Eukaryota</taxon>
        <taxon>Fungi</taxon>
        <taxon>Fungi incertae sedis</taxon>
        <taxon>Chytridiomycota</taxon>
        <taxon>Chytridiomycota incertae sedis</taxon>
        <taxon>Chytridiomycetes</taxon>
        <taxon>Chytridiales</taxon>
        <taxon>Chytriomycetaceae</taxon>
        <taxon>Rhizoclosmatium</taxon>
    </lineage>
</organism>
<proteinExistence type="inferred from homology"/>
<dbReference type="InterPro" id="IPR006740">
    <property type="entry name" value="DUF604"/>
</dbReference>
<evidence type="ECO:0000256" key="5">
    <source>
        <dbReference type="ARBA" id="ARBA00022968"/>
    </source>
</evidence>
<evidence type="ECO:0008006" key="12">
    <source>
        <dbReference type="Google" id="ProtNLM"/>
    </source>
</evidence>
<gene>
    <name evidence="10" type="ORF">BCR33DRAFT_850047</name>
</gene>
<comment type="similarity">
    <text evidence="2">Belongs to the glycosyltransferase 31 family. Beta3-Gal-T subfamily.</text>
</comment>
<dbReference type="GO" id="GO:0006508">
    <property type="term" value="P:proteolysis"/>
    <property type="evidence" value="ECO:0007669"/>
    <property type="project" value="InterPro"/>
</dbReference>
<dbReference type="AlphaFoldDB" id="A0A1Y2CDP7"/>
<dbReference type="Gene3D" id="3.50.4.10">
    <property type="entry name" value="Hepatocyte Growth Factor"/>
    <property type="match status" value="1"/>
</dbReference>
<dbReference type="GO" id="GO:0005576">
    <property type="term" value="C:extracellular region"/>
    <property type="evidence" value="ECO:0007669"/>
    <property type="project" value="InterPro"/>
</dbReference>
<sequence>MLSIRLQKAIAFILSIFFLLSVLYMFLPTYLLKDFIYSLYPTPQPPRIVHAAYNGKQPTFAVAVKTTADRMDDYLPVLFETSLSPIPMENIIVMGDGKGDKNVGEIKVLDVYDGLYERTKKRMLWRQDLLDEMVPEYLAGKEDAMVQPDGFDENHALRRRSVDLDGSAPVAADLNNRLRKRDAGEDYDKSKTKETGEKMKIESSLIDPHKNLAGLQLLGDRYLDKGVDWYFLIQDDTYIVLPNVFDLLKGWILKSNIISGNQRIGRFGCDNVHEAGKGPVIAVGSAGVLVSRGGMRALMNVIDNCILKYRSCFGGDIRTGLCFRDAGILLTWDNSFFLSSPYDEEFQYPDEPCEEPKTFKTSFLDDMEDIHALSVASASQRNSTLSTGQIYRKVSASMNIQSKNVDRPGGEYRVLRIADAKTCERACLKDVGKCVGWVVDRTKKCLLKSTPGAAKKRKGYMSGVIVSRYQCRKPKTYALHLDKKPQHGGKMG</sequence>
<keyword evidence="7 9" id="KW-0472">Membrane</keyword>
<dbReference type="Proteomes" id="UP000193642">
    <property type="component" value="Unassembled WGS sequence"/>
</dbReference>
<evidence type="ECO:0000256" key="1">
    <source>
        <dbReference type="ARBA" id="ARBA00004606"/>
    </source>
</evidence>
<keyword evidence="5" id="KW-0735">Signal-anchor</keyword>
<evidence type="ECO:0000256" key="8">
    <source>
        <dbReference type="ARBA" id="ARBA00023157"/>
    </source>
</evidence>
<dbReference type="InterPro" id="IPR000177">
    <property type="entry name" value="Apple"/>
</dbReference>
<dbReference type="InterPro" id="IPR026050">
    <property type="entry name" value="C1GALT1/C1GALT1_chp1"/>
</dbReference>
<evidence type="ECO:0000256" key="2">
    <source>
        <dbReference type="ARBA" id="ARBA00006462"/>
    </source>
</evidence>
<dbReference type="GO" id="GO:0016020">
    <property type="term" value="C:membrane"/>
    <property type="evidence" value="ECO:0007669"/>
    <property type="project" value="UniProtKB-SubCell"/>
</dbReference>